<dbReference type="EMBL" id="AP019832">
    <property type="protein sequence ID" value="BBM46508.1"/>
    <property type="molecule type" value="Genomic_DNA"/>
</dbReference>
<dbReference type="Pfam" id="PF01051">
    <property type="entry name" value="Rep3_N"/>
    <property type="match status" value="1"/>
</dbReference>
<accession>A0A510K4F0</accession>
<sequence>MNEIVKYRNELNKVALRNFKSKELDLFIAIISRMRDKEEEVTFSFDYLKNLIQYETSNSIETFHKELKSMYNKLIKCVYGWETEDEIVRFVLFTEYTIDKKNKTVKVGVNKKYSWVLNAITDGLFTRFELEEFVRLKSSYTKEFYRRMKQFRSTGFWSVNLDEFKRLMDIPVNYRMCDIDVKVLKPIQKELKEKYGLKIQKTYNTKGRGRPAVSGFIFTFLKEEPQSRKEIKEEKKEIKTPADFFIHRKVRMMDGVTGIFNTLTIKSINEQKNGMVVVKIQNVDDFYEQDFAFNSMEHFENWFRKYVI</sequence>
<dbReference type="Proteomes" id="UP000422644">
    <property type="component" value="Plasmid pJMUB3870-1"/>
</dbReference>
<gene>
    <name evidence="3" type="ORF">JMUB3870_p1012</name>
</gene>
<dbReference type="InterPro" id="IPR036390">
    <property type="entry name" value="WH_DNA-bd_sf"/>
</dbReference>
<evidence type="ECO:0000313" key="3">
    <source>
        <dbReference type="EMBL" id="BBM46508.1"/>
    </source>
</evidence>
<keyword evidence="3" id="KW-0614">Plasmid</keyword>
<dbReference type="SUPFAM" id="SSF46785">
    <property type="entry name" value="Winged helix' DNA-binding domain"/>
    <property type="match status" value="1"/>
</dbReference>
<evidence type="ECO:0000256" key="1">
    <source>
        <dbReference type="ARBA" id="ARBA00038283"/>
    </source>
</evidence>
<evidence type="ECO:0000259" key="2">
    <source>
        <dbReference type="Pfam" id="PF01051"/>
    </source>
</evidence>
<proteinExistence type="inferred from homology"/>
<feature type="domain" description="Initiator Rep protein WH1" evidence="2">
    <location>
        <begin position="4"/>
        <end position="149"/>
    </location>
</feature>
<dbReference type="Pfam" id="PF21205">
    <property type="entry name" value="Rep3_C"/>
    <property type="match status" value="1"/>
</dbReference>
<dbReference type="GO" id="GO:0003887">
    <property type="term" value="F:DNA-directed DNA polymerase activity"/>
    <property type="evidence" value="ECO:0007669"/>
    <property type="project" value="InterPro"/>
</dbReference>
<geneLocation type="plasmid" evidence="3 4">
    <name>pJMUB3870-1</name>
</geneLocation>
<reference evidence="3 4" key="1">
    <citation type="submission" date="2019-07" db="EMBL/GenBank/DDBJ databases">
        <title>Complete Genome Sequence of Leptotrichia trevisanii Strain JMUB3870.</title>
        <authorList>
            <person name="Watanabe S."/>
            <person name="Cui L."/>
        </authorList>
    </citation>
    <scope>NUCLEOTIDE SEQUENCE [LARGE SCALE GENOMIC DNA]</scope>
    <source>
        <strain evidence="3 4">JMUB3870</strain>
        <plasmid evidence="3 4">pJMUB3870-1</plasmid>
    </source>
</reference>
<evidence type="ECO:0000313" key="4">
    <source>
        <dbReference type="Proteomes" id="UP000422644"/>
    </source>
</evidence>
<protein>
    <submittedName>
        <fullName evidence="3">Initiator RepB protein</fullName>
    </submittedName>
</protein>
<dbReference type="OrthoDB" id="82218at2"/>
<dbReference type="InterPro" id="IPR036388">
    <property type="entry name" value="WH-like_DNA-bd_sf"/>
</dbReference>
<dbReference type="AlphaFoldDB" id="A0A510K4F0"/>
<keyword evidence="4" id="KW-1185">Reference proteome</keyword>
<comment type="similarity">
    <text evidence="1">Belongs to the initiator RepB protein family.</text>
</comment>
<dbReference type="GO" id="GO:0006270">
    <property type="term" value="P:DNA replication initiation"/>
    <property type="evidence" value="ECO:0007669"/>
    <property type="project" value="InterPro"/>
</dbReference>
<organism evidence="3 4">
    <name type="scientific">Leptotrichia trevisanii</name>
    <dbReference type="NCBI Taxonomy" id="109328"/>
    <lineage>
        <taxon>Bacteria</taxon>
        <taxon>Fusobacteriati</taxon>
        <taxon>Fusobacteriota</taxon>
        <taxon>Fusobacteriia</taxon>
        <taxon>Fusobacteriales</taxon>
        <taxon>Leptotrichiaceae</taxon>
        <taxon>Leptotrichia</taxon>
    </lineage>
</organism>
<dbReference type="RefSeq" id="WP_155283285.1">
    <property type="nucleotide sequence ID" value="NZ_AP019832.1"/>
</dbReference>
<name>A0A510K4F0_9FUSO</name>
<dbReference type="Gene3D" id="1.10.10.10">
    <property type="entry name" value="Winged helix-like DNA-binding domain superfamily/Winged helix DNA-binding domain"/>
    <property type="match status" value="2"/>
</dbReference>
<dbReference type="InterPro" id="IPR000525">
    <property type="entry name" value="Initiator_Rep_WH1"/>
</dbReference>